<protein>
    <recommendedName>
        <fullName evidence="2">1-phosphatidylinositol 4-kinase</fullName>
        <ecNumber evidence="2">2.7.1.67</ecNumber>
    </recommendedName>
</protein>
<dbReference type="GO" id="GO:0046854">
    <property type="term" value="P:phosphatidylinositol phosphate biosynthetic process"/>
    <property type="evidence" value="ECO:0007669"/>
    <property type="project" value="InterPro"/>
</dbReference>
<gene>
    <name evidence="7" type="ORF">FCC1311_019001</name>
</gene>
<comment type="catalytic activity">
    <reaction evidence="1">
        <text>a 1,2-diacyl-sn-glycero-3-phospho-(1D-myo-inositol) + ATP = a 1,2-diacyl-sn-glycero-3-phospho-(1D-myo-inositol 4-phosphate) + ADP + H(+)</text>
        <dbReference type="Rhea" id="RHEA:19877"/>
        <dbReference type="ChEBI" id="CHEBI:15378"/>
        <dbReference type="ChEBI" id="CHEBI:30616"/>
        <dbReference type="ChEBI" id="CHEBI:57880"/>
        <dbReference type="ChEBI" id="CHEBI:58178"/>
        <dbReference type="ChEBI" id="CHEBI:456216"/>
        <dbReference type="EC" id="2.7.1.67"/>
    </reaction>
</comment>
<dbReference type="InterPro" id="IPR000403">
    <property type="entry name" value="PI3/4_kinase_cat_dom"/>
</dbReference>
<feature type="region of interest" description="Disordered" evidence="5">
    <location>
        <begin position="1"/>
        <end position="69"/>
    </location>
</feature>
<dbReference type="GO" id="GO:0004430">
    <property type="term" value="F:1-phosphatidylinositol 4-kinase activity"/>
    <property type="evidence" value="ECO:0007669"/>
    <property type="project" value="UniProtKB-EC"/>
</dbReference>
<evidence type="ECO:0000259" key="6">
    <source>
        <dbReference type="PROSITE" id="PS50290"/>
    </source>
</evidence>
<dbReference type="EMBL" id="BEYU01000044">
    <property type="protein sequence ID" value="GBG28590.1"/>
    <property type="molecule type" value="Genomic_DNA"/>
</dbReference>
<dbReference type="SMART" id="SM00146">
    <property type="entry name" value="PI3Kc"/>
    <property type="match status" value="1"/>
</dbReference>
<keyword evidence="8" id="KW-1185">Reference proteome</keyword>
<evidence type="ECO:0000256" key="3">
    <source>
        <dbReference type="ARBA" id="ARBA00022679"/>
    </source>
</evidence>
<keyword evidence="3" id="KW-0808">Transferase</keyword>
<dbReference type="GO" id="GO:0016020">
    <property type="term" value="C:membrane"/>
    <property type="evidence" value="ECO:0007669"/>
    <property type="project" value="TreeGrafter"/>
</dbReference>
<dbReference type="AlphaFoldDB" id="A0A2R5GC88"/>
<name>A0A2R5GC88_9STRA</name>
<organism evidence="7 8">
    <name type="scientific">Hondaea fermentalgiana</name>
    <dbReference type="NCBI Taxonomy" id="2315210"/>
    <lineage>
        <taxon>Eukaryota</taxon>
        <taxon>Sar</taxon>
        <taxon>Stramenopiles</taxon>
        <taxon>Bigyra</taxon>
        <taxon>Labyrinthulomycetes</taxon>
        <taxon>Thraustochytrida</taxon>
        <taxon>Thraustochytriidae</taxon>
        <taxon>Hondaea</taxon>
    </lineage>
</organism>
<dbReference type="EC" id="2.7.1.67" evidence="2"/>
<keyword evidence="4 7" id="KW-0418">Kinase</keyword>
<feature type="compositionally biased region" description="Polar residues" evidence="5">
    <location>
        <begin position="17"/>
        <end position="26"/>
    </location>
</feature>
<dbReference type="Pfam" id="PF00454">
    <property type="entry name" value="PI3_PI4_kinase"/>
    <property type="match status" value="1"/>
</dbReference>
<dbReference type="Gene3D" id="3.30.1010.10">
    <property type="entry name" value="Phosphatidylinositol 3-kinase Catalytic Subunit, Chain A, domain 4"/>
    <property type="match status" value="1"/>
</dbReference>
<dbReference type="PROSITE" id="PS00916">
    <property type="entry name" value="PI3_4_KINASE_2"/>
    <property type="match status" value="1"/>
</dbReference>
<dbReference type="InterPro" id="IPR018936">
    <property type="entry name" value="PI3/4_kinase_CS"/>
</dbReference>
<dbReference type="InParanoid" id="A0A2R5GC88"/>
<dbReference type="InterPro" id="IPR015433">
    <property type="entry name" value="PI3/4_kinase"/>
</dbReference>
<proteinExistence type="predicted"/>
<accession>A0A2R5GC88</accession>
<evidence type="ECO:0000256" key="2">
    <source>
        <dbReference type="ARBA" id="ARBA00012169"/>
    </source>
</evidence>
<reference evidence="7 8" key="1">
    <citation type="submission" date="2017-12" db="EMBL/GenBank/DDBJ databases">
        <title>Sequencing, de novo assembly and annotation of complete genome of a new Thraustochytrid species, strain FCC1311.</title>
        <authorList>
            <person name="Sedici K."/>
            <person name="Godart F."/>
            <person name="Aiese Cigliano R."/>
            <person name="Sanseverino W."/>
            <person name="Barakat M."/>
            <person name="Ortet P."/>
            <person name="Marechal E."/>
            <person name="Cagnac O."/>
            <person name="Amato A."/>
        </authorList>
    </citation>
    <scope>NUCLEOTIDE SEQUENCE [LARGE SCALE GENOMIC DNA]</scope>
</reference>
<dbReference type="GO" id="GO:0048015">
    <property type="term" value="P:phosphatidylinositol-mediated signaling"/>
    <property type="evidence" value="ECO:0007669"/>
    <property type="project" value="TreeGrafter"/>
</dbReference>
<dbReference type="GO" id="GO:0005737">
    <property type="term" value="C:cytoplasm"/>
    <property type="evidence" value="ECO:0007669"/>
    <property type="project" value="TreeGrafter"/>
</dbReference>
<comment type="caution">
    <text evidence="7">The sequence shown here is derived from an EMBL/GenBank/DDBJ whole genome shotgun (WGS) entry which is preliminary data.</text>
</comment>
<dbReference type="PROSITE" id="PS50290">
    <property type="entry name" value="PI3_4_KINASE_3"/>
    <property type="match status" value="1"/>
</dbReference>
<dbReference type="SUPFAM" id="SSF56112">
    <property type="entry name" value="Protein kinase-like (PK-like)"/>
    <property type="match status" value="1"/>
</dbReference>
<dbReference type="OrthoDB" id="10264149at2759"/>
<evidence type="ECO:0000256" key="4">
    <source>
        <dbReference type="ARBA" id="ARBA00022777"/>
    </source>
</evidence>
<dbReference type="PANTHER" id="PTHR10048:SF22">
    <property type="entry name" value="PHOSPHATIDYLINOSITOL 4-KINASE BETA"/>
    <property type="match status" value="1"/>
</dbReference>
<dbReference type="InterPro" id="IPR036940">
    <property type="entry name" value="PI3/4_kinase_cat_sf"/>
</dbReference>
<evidence type="ECO:0000313" key="8">
    <source>
        <dbReference type="Proteomes" id="UP000241890"/>
    </source>
</evidence>
<feature type="compositionally biased region" description="Acidic residues" evidence="5">
    <location>
        <begin position="32"/>
        <end position="46"/>
    </location>
</feature>
<dbReference type="PANTHER" id="PTHR10048">
    <property type="entry name" value="PHOSPHATIDYLINOSITOL KINASE"/>
    <property type="match status" value="1"/>
</dbReference>
<evidence type="ECO:0000256" key="5">
    <source>
        <dbReference type="SAM" id="MobiDB-lite"/>
    </source>
</evidence>
<dbReference type="Proteomes" id="UP000241890">
    <property type="component" value="Unassembled WGS sequence"/>
</dbReference>
<dbReference type="FunFam" id="1.10.1070.11:FF:000016">
    <property type="entry name" value="PIK1p Phosphatidylinositol 4-kinase"/>
    <property type="match status" value="1"/>
</dbReference>
<feature type="compositionally biased region" description="Basic and acidic residues" evidence="5">
    <location>
        <begin position="54"/>
        <end position="69"/>
    </location>
</feature>
<evidence type="ECO:0000256" key="1">
    <source>
        <dbReference type="ARBA" id="ARBA00001686"/>
    </source>
</evidence>
<feature type="domain" description="PI3K/PI4K catalytic" evidence="6">
    <location>
        <begin position="59"/>
        <end position="323"/>
    </location>
</feature>
<dbReference type="InterPro" id="IPR011009">
    <property type="entry name" value="Kinase-like_dom_sf"/>
</dbReference>
<dbReference type="Gene3D" id="1.10.1070.11">
    <property type="entry name" value="Phosphatidylinositol 3-/4-kinase, catalytic domain"/>
    <property type="match status" value="1"/>
</dbReference>
<sequence length="338" mass="39206">MVSTREFWKNPVKTLKSKASSSQNASGILEVNMDEDEEVPMTEGENESSAIKNSQERWEDMQERVRRESPYADRPNWQLASMFVKAGDDLRQQQLGVLFVSTFQKIFLEERVPVWLSPYKVIATGNSCGLLEPARNSDSIARIKERGGYDGIDKYFLEQFGPKNSKRYKRAQRNFLQSLAGYSIVSYLIKLHDRHNGNVLMDLNGHLLHIDFGFMLGYSHRLERSPFKLTKDFVEILGGPYSKTFQTFRRLMEKAYIAANKHHKEIILLAELMSVGDSTSECFAGGRRWVIDELRDRFRPGASTRRLKVHINDMIDWSMGNYTTRCYDRYQRCVNGIW</sequence>
<evidence type="ECO:0000313" key="7">
    <source>
        <dbReference type="EMBL" id="GBG28590.1"/>
    </source>
</evidence>